<dbReference type="Gene3D" id="3.40.30.50">
    <property type="entry name" value="Sep15/SelM thioredoxin-like domain, active-site redox motif"/>
    <property type="match status" value="1"/>
</dbReference>
<protein>
    <recommendedName>
        <fullName evidence="6">Selenoprotein F</fullName>
    </recommendedName>
</protein>
<dbReference type="PANTHER" id="PTHR13077">
    <property type="entry name" value="SELENOPROTEIN F"/>
    <property type="match status" value="1"/>
</dbReference>
<dbReference type="SUPFAM" id="SSF52833">
    <property type="entry name" value="Thioredoxin-like"/>
    <property type="match status" value="1"/>
</dbReference>
<dbReference type="EMBL" id="CAJNOM010000009">
    <property type="protein sequence ID" value="CAF0775901.1"/>
    <property type="molecule type" value="Genomic_DNA"/>
</dbReference>
<dbReference type="InterPro" id="IPR038219">
    <property type="entry name" value="Sep15/SelM_sf"/>
</dbReference>
<keyword evidence="5" id="KW-0712">Selenocysteine</keyword>
<keyword evidence="3 7" id="KW-0732">Signal</keyword>
<dbReference type="PANTHER" id="PTHR13077:SF6">
    <property type="entry name" value="SELENOPROTEIN F"/>
    <property type="match status" value="1"/>
</dbReference>
<keyword evidence="10" id="KW-1185">Reference proteome</keyword>
<gene>
    <name evidence="9" type="ORF">QVE165_LOCUS2879</name>
</gene>
<dbReference type="Proteomes" id="UP000663832">
    <property type="component" value="Unassembled WGS sequence"/>
</dbReference>
<feature type="domain" description="Selenoprotein F/M" evidence="8">
    <location>
        <begin position="81"/>
        <end position="154"/>
    </location>
</feature>
<evidence type="ECO:0000256" key="5">
    <source>
        <dbReference type="ARBA" id="ARBA00022933"/>
    </source>
</evidence>
<evidence type="ECO:0000256" key="7">
    <source>
        <dbReference type="SAM" id="SignalP"/>
    </source>
</evidence>
<evidence type="ECO:0000256" key="4">
    <source>
        <dbReference type="ARBA" id="ARBA00022824"/>
    </source>
</evidence>
<dbReference type="GO" id="GO:0016491">
    <property type="term" value="F:oxidoreductase activity"/>
    <property type="evidence" value="ECO:0007669"/>
    <property type="project" value="TreeGrafter"/>
</dbReference>
<organism evidence="9 10">
    <name type="scientific">Adineta steineri</name>
    <dbReference type="NCBI Taxonomy" id="433720"/>
    <lineage>
        <taxon>Eukaryota</taxon>
        <taxon>Metazoa</taxon>
        <taxon>Spiralia</taxon>
        <taxon>Gnathifera</taxon>
        <taxon>Rotifera</taxon>
        <taxon>Eurotatoria</taxon>
        <taxon>Bdelloidea</taxon>
        <taxon>Adinetida</taxon>
        <taxon>Adinetidae</taxon>
        <taxon>Adineta</taxon>
    </lineage>
</organism>
<evidence type="ECO:0000256" key="2">
    <source>
        <dbReference type="ARBA" id="ARBA00005742"/>
    </source>
</evidence>
<proteinExistence type="inferred from homology"/>
<evidence type="ECO:0000313" key="9">
    <source>
        <dbReference type="EMBL" id="CAF0775901.1"/>
    </source>
</evidence>
<evidence type="ECO:0000313" key="10">
    <source>
        <dbReference type="Proteomes" id="UP000663832"/>
    </source>
</evidence>
<feature type="chain" id="PRO_5032602856" description="Selenoprotein F" evidence="7">
    <location>
        <begin position="22"/>
        <end position="156"/>
    </location>
</feature>
<sequence>MCNTKFLTIFCSLLYITFVTSDLLSSIDCLNRGFSSDNLLCSNCHDLKQFKLNELENTCQQCCTHTDNDDDDEKGIKYNRAVLTVCTCKFGRYPQIEAFIKSNRPKQFPTFSFKHVPGAEPVLHLYNDKDENVQSLGIEKWDTDTLTAFLEENLQV</sequence>
<dbReference type="InterPro" id="IPR039992">
    <property type="entry name" value="Sep15_SelM"/>
</dbReference>
<dbReference type="InterPro" id="IPR014912">
    <property type="entry name" value="Sep15_SelM_dom"/>
</dbReference>
<comment type="subcellular location">
    <subcellularLocation>
        <location evidence="1">Endoplasmic reticulum lumen</location>
    </subcellularLocation>
</comment>
<dbReference type="OrthoDB" id="1910009at2759"/>
<dbReference type="Pfam" id="PF08806">
    <property type="entry name" value="Sep15_SelM"/>
    <property type="match status" value="1"/>
</dbReference>
<dbReference type="InterPro" id="IPR036249">
    <property type="entry name" value="Thioredoxin-like_sf"/>
</dbReference>
<comment type="caution">
    <text evidence="9">The sequence shown here is derived from an EMBL/GenBank/DDBJ whole genome shotgun (WGS) entry which is preliminary data.</text>
</comment>
<accession>A0A813QZ28</accession>
<evidence type="ECO:0000256" key="1">
    <source>
        <dbReference type="ARBA" id="ARBA00004319"/>
    </source>
</evidence>
<evidence type="ECO:0000256" key="3">
    <source>
        <dbReference type="ARBA" id="ARBA00022729"/>
    </source>
</evidence>
<keyword evidence="4" id="KW-0256">Endoplasmic reticulum</keyword>
<dbReference type="AlphaFoldDB" id="A0A813QZ28"/>
<feature type="signal peptide" evidence="7">
    <location>
        <begin position="1"/>
        <end position="21"/>
    </location>
</feature>
<reference evidence="9" key="1">
    <citation type="submission" date="2021-02" db="EMBL/GenBank/DDBJ databases">
        <authorList>
            <person name="Nowell W R."/>
        </authorList>
    </citation>
    <scope>NUCLEOTIDE SEQUENCE</scope>
</reference>
<evidence type="ECO:0000256" key="6">
    <source>
        <dbReference type="ARBA" id="ARBA00040775"/>
    </source>
</evidence>
<evidence type="ECO:0000259" key="8">
    <source>
        <dbReference type="Pfam" id="PF08806"/>
    </source>
</evidence>
<comment type="similarity">
    <text evidence="2">Belongs to the selenoprotein M/F family.</text>
</comment>
<name>A0A813QZ28_9BILA</name>
<dbReference type="GO" id="GO:0005788">
    <property type="term" value="C:endoplasmic reticulum lumen"/>
    <property type="evidence" value="ECO:0007669"/>
    <property type="project" value="UniProtKB-SubCell"/>
</dbReference>